<evidence type="ECO:0000256" key="12">
    <source>
        <dbReference type="ARBA" id="ARBA00023163"/>
    </source>
</evidence>
<evidence type="ECO:0000256" key="8">
    <source>
        <dbReference type="ARBA" id="ARBA00022786"/>
    </source>
</evidence>
<organism evidence="23">
    <name type="scientific">Volvox carteri f. nagariensis</name>
    <dbReference type="NCBI Taxonomy" id="3068"/>
    <lineage>
        <taxon>Eukaryota</taxon>
        <taxon>Viridiplantae</taxon>
        <taxon>Chlorophyta</taxon>
        <taxon>core chlorophytes</taxon>
        <taxon>Chlorophyceae</taxon>
        <taxon>CS clade</taxon>
        <taxon>Chlamydomonadales</taxon>
        <taxon>Volvocaceae</taxon>
        <taxon>Volvox</taxon>
    </lineage>
</organism>
<dbReference type="SMART" id="SM00726">
    <property type="entry name" value="UIM"/>
    <property type="match status" value="2"/>
</dbReference>
<evidence type="ECO:0000313" key="22">
    <source>
        <dbReference type="EMBL" id="EFJ43953.1"/>
    </source>
</evidence>
<evidence type="ECO:0000313" key="23">
    <source>
        <dbReference type="Proteomes" id="UP000001058"/>
    </source>
</evidence>
<feature type="compositionally biased region" description="Low complexity" evidence="20">
    <location>
        <begin position="389"/>
        <end position="406"/>
    </location>
</feature>
<dbReference type="PROSITE" id="PS50957">
    <property type="entry name" value="JOSEPHIN"/>
    <property type="match status" value="1"/>
</dbReference>
<evidence type="ECO:0000256" key="4">
    <source>
        <dbReference type="ARBA" id="ARBA00012759"/>
    </source>
</evidence>
<dbReference type="KEGG" id="vcn:VOLCADRAFT_95901"/>
<protein>
    <recommendedName>
        <fullName evidence="16">Ataxin-3 homolog</fullName>
        <ecNumber evidence="4">3.4.19.12</ecNumber>
    </recommendedName>
    <alternativeName>
        <fullName evidence="17">Machado-Joseph disease-like protein</fullName>
    </alternativeName>
</protein>
<feature type="active site" description="Proton acceptor" evidence="18">
    <location>
        <position position="108"/>
    </location>
</feature>
<feature type="compositionally biased region" description="Acidic residues" evidence="20">
    <location>
        <begin position="407"/>
        <end position="423"/>
    </location>
</feature>
<evidence type="ECO:0000256" key="9">
    <source>
        <dbReference type="ARBA" id="ARBA00022801"/>
    </source>
</evidence>
<evidence type="ECO:0000259" key="21">
    <source>
        <dbReference type="PROSITE" id="PS50957"/>
    </source>
</evidence>
<feature type="active site" description="Nucleophile" evidence="18">
    <location>
        <position position="12"/>
    </location>
</feature>
<feature type="domain" description="Josephin" evidence="21">
    <location>
        <begin position="1"/>
        <end position="190"/>
    </location>
</feature>
<dbReference type="Gene3D" id="6.10.140.100">
    <property type="match status" value="1"/>
</dbReference>
<dbReference type="Gene3D" id="3.90.70.40">
    <property type="match status" value="1"/>
</dbReference>
<feature type="region of interest" description="Disordered" evidence="20">
    <location>
        <begin position="303"/>
        <end position="354"/>
    </location>
</feature>
<reference evidence="22 23" key="1">
    <citation type="journal article" date="2010" name="Science">
        <title>Genomic analysis of organismal complexity in the multicellular green alga Volvox carteri.</title>
        <authorList>
            <person name="Prochnik S.E."/>
            <person name="Umen J."/>
            <person name="Nedelcu A.M."/>
            <person name="Hallmann A."/>
            <person name="Miller S.M."/>
            <person name="Nishii I."/>
            <person name="Ferris P."/>
            <person name="Kuo A."/>
            <person name="Mitros T."/>
            <person name="Fritz-Laylin L.K."/>
            <person name="Hellsten U."/>
            <person name="Chapman J."/>
            <person name="Simakov O."/>
            <person name="Rensing S.A."/>
            <person name="Terry A."/>
            <person name="Pangilinan J."/>
            <person name="Kapitonov V."/>
            <person name="Jurka J."/>
            <person name="Salamov A."/>
            <person name="Shapiro H."/>
            <person name="Schmutz J."/>
            <person name="Grimwood J."/>
            <person name="Lindquist E."/>
            <person name="Lucas S."/>
            <person name="Grigoriev I.V."/>
            <person name="Schmitt R."/>
            <person name="Kirk D."/>
            <person name="Rokhsar D.S."/>
        </authorList>
    </citation>
    <scope>NUCLEOTIDE SEQUENCE [LARGE SCALE GENOMIC DNA]</scope>
    <source>
        <strain evidence="23">f. Nagariensis / Eve</strain>
    </source>
</reference>
<dbReference type="eggNOG" id="KOG2935">
    <property type="taxonomic scope" value="Eukaryota"/>
</dbReference>
<evidence type="ECO:0000256" key="16">
    <source>
        <dbReference type="ARBA" id="ARBA00069055"/>
    </source>
</evidence>
<dbReference type="PANTHER" id="PTHR14159">
    <property type="entry name" value="ATAXIN-3-RELATED"/>
    <property type="match status" value="1"/>
</dbReference>
<dbReference type="GO" id="GO:0005634">
    <property type="term" value="C:nucleus"/>
    <property type="evidence" value="ECO:0007669"/>
    <property type="project" value="UniProtKB-SubCell"/>
</dbReference>
<feature type="compositionally biased region" description="Gly residues" evidence="20">
    <location>
        <begin position="273"/>
        <end position="284"/>
    </location>
</feature>
<keyword evidence="7" id="KW-0677">Repeat</keyword>
<dbReference type="Proteomes" id="UP000001058">
    <property type="component" value="Unassembled WGS sequence"/>
</dbReference>
<evidence type="ECO:0000256" key="7">
    <source>
        <dbReference type="ARBA" id="ARBA00022737"/>
    </source>
</evidence>
<dbReference type="SMART" id="SM01246">
    <property type="entry name" value="Josephin"/>
    <property type="match status" value="1"/>
</dbReference>
<evidence type="ECO:0000256" key="2">
    <source>
        <dbReference type="ARBA" id="ARBA00004123"/>
    </source>
</evidence>
<accession>D8U8N8</accession>
<dbReference type="GO" id="GO:0016579">
    <property type="term" value="P:protein deubiquitination"/>
    <property type="evidence" value="ECO:0007669"/>
    <property type="project" value="InterPro"/>
</dbReference>
<evidence type="ECO:0000256" key="19">
    <source>
        <dbReference type="PROSITE-ProRule" id="PRU00331"/>
    </source>
</evidence>
<evidence type="ECO:0000256" key="1">
    <source>
        <dbReference type="ARBA" id="ARBA00000707"/>
    </source>
</evidence>
<keyword evidence="11" id="KW-0805">Transcription regulation</keyword>
<dbReference type="EC" id="3.4.19.12" evidence="4"/>
<evidence type="ECO:0000256" key="13">
    <source>
        <dbReference type="ARBA" id="ARBA00023242"/>
    </source>
</evidence>
<feature type="active site" evidence="18">
    <location>
        <position position="124"/>
    </location>
</feature>
<dbReference type="InterPro" id="IPR003903">
    <property type="entry name" value="UIM_dom"/>
</dbReference>
<keyword evidence="13" id="KW-0539">Nucleus</keyword>
<evidence type="ECO:0000256" key="11">
    <source>
        <dbReference type="ARBA" id="ARBA00023015"/>
    </source>
</evidence>
<dbReference type="Pfam" id="PF02809">
    <property type="entry name" value="UIM"/>
    <property type="match status" value="2"/>
</dbReference>
<keyword evidence="5" id="KW-0963">Cytoplasm</keyword>
<dbReference type="GeneID" id="9621906"/>
<dbReference type="AlphaFoldDB" id="D8U8N8"/>
<proteinExistence type="predicted"/>
<comment type="function">
    <text evidence="14">Acts as a chain editing deubiquitinating enzyme that binds and cleaves 'Lys-48'-linked polyubiquitin chains, with a preference for chains containing four or more ubiquitin molecules thereby modulating protein degradation by the ubiquitin-proteasome pathway. Probably by regulating the IGF-1-insulin-like pathway, regulates lifespan. Regulates germline DNA double-strand-break repair and apoptosis in response to DNA damage by recruiting E4 ubiquitin-protein ligase ufd-2 to DNA repair foci. Interacts with key regulators of transcription and represses transcription. Acts as a histone-binding protein that regulates transcription.</text>
</comment>
<comment type="subcellular location">
    <subcellularLocation>
        <location evidence="3">Cytoplasm</location>
    </subcellularLocation>
    <subcellularLocation>
        <location evidence="2">Nucleus</location>
    </subcellularLocation>
</comment>
<evidence type="ECO:0000256" key="14">
    <source>
        <dbReference type="ARBA" id="ARBA00060106"/>
    </source>
</evidence>
<dbReference type="SUPFAM" id="SSF54236">
    <property type="entry name" value="Ubiquitin-like"/>
    <property type="match status" value="1"/>
</dbReference>
<dbReference type="InterPro" id="IPR033865">
    <property type="entry name" value="Ataxin-3"/>
</dbReference>
<dbReference type="Gene3D" id="1.10.287.10">
    <property type="entry name" value="S15/NS1, RNA-binding"/>
    <property type="match status" value="1"/>
</dbReference>
<dbReference type="PRINTS" id="PR01233">
    <property type="entry name" value="JOSEPHIN"/>
</dbReference>
<name>D8U8N8_VOLCA</name>
<keyword evidence="10" id="KW-0788">Thiol protease</keyword>
<evidence type="ECO:0000256" key="15">
    <source>
        <dbReference type="ARBA" id="ARBA00063584"/>
    </source>
</evidence>
<feature type="region of interest" description="Disordered" evidence="20">
    <location>
        <begin position="257"/>
        <end position="291"/>
    </location>
</feature>
<gene>
    <name evidence="22" type="ORF">VOLCADRAFT_95901</name>
</gene>
<keyword evidence="23" id="KW-1185">Reference proteome</keyword>
<feature type="compositionally biased region" description="Low complexity" evidence="20">
    <location>
        <begin position="303"/>
        <end position="322"/>
    </location>
</feature>
<evidence type="ECO:0000256" key="20">
    <source>
        <dbReference type="SAM" id="MobiDB-lite"/>
    </source>
</evidence>
<comment type="subunit">
    <text evidence="15">Forms a complex composed of deubiquitinating enzyme atx-3, adapter ubxn-5 and cdc-48.1. Forms a complex composed of deubiquitinating enzyme atx-3, E4 ubiquitin-protein ligase ufd-2 and cdc-48.1. Interacts (via RRDR motif) with cdc-48.1 (via N-terminus) and cdc-48.2 (via N-terminus); the interaction with cdc-48.1 is not required for atx-3 enzymatic activity. Interacts (via C-terminus) with ubxn-5. May interact with ned-8.</text>
</comment>
<dbReference type="InParanoid" id="D8U8N8"/>
<dbReference type="InterPro" id="IPR006155">
    <property type="entry name" value="Josephin"/>
</dbReference>
<dbReference type="GO" id="GO:0006508">
    <property type="term" value="P:proteolysis"/>
    <property type="evidence" value="ECO:0007669"/>
    <property type="project" value="UniProtKB-KW"/>
</dbReference>
<dbReference type="GO" id="GO:0005737">
    <property type="term" value="C:cytoplasm"/>
    <property type="evidence" value="ECO:0007669"/>
    <property type="project" value="UniProtKB-SubCell"/>
</dbReference>
<evidence type="ECO:0000256" key="6">
    <source>
        <dbReference type="ARBA" id="ARBA00022670"/>
    </source>
</evidence>
<dbReference type="Pfam" id="PF02099">
    <property type="entry name" value="Josephin"/>
    <property type="match status" value="1"/>
</dbReference>
<dbReference type="OrthoDB" id="10063692at2759"/>
<keyword evidence="9" id="KW-0378">Hydrolase</keyword>
<dbReference type="InterPro" id="IPR029071">
    <property type="entry name" value="Ubiquitin-like_domsf"/>
</dbReference>
<evidence type="ECO:0000256" key="10">
    <source>
        <dbReference type="ARBA" id="ARBA00022807"/>
    </source>
</evidence>
<evidence type="ECO:0000256" key="3">
    <source>
        <dbReference type="ARBA" id="ARBA00004496"/>
    </source>
</evidence>
<dbReference type="Gene3D" id="3.10.20.90">
    <property type="entry name" value="Phosphatidylinositol 3-kinase Catalytic Subunit, Chain A, domain 1"/>
    <property type="match status" value="1"/>
</dbReference>
<dbReference type="FunFam" id="1.10.287.10:FF:000018">
    <property type="entry name" value="Ataxin-3 homolog"/>
    <property type="match status" value="1"/>
</dbReference>
<feature type="region of interest" description="Disordered" evidence="20">
    <location>
        <begin position="208"/>
        <end position="240"/>
    </location>
</feature>
<keyword evidence="12" id="KW-0804">Transcription</keyword>
<dbReference type="PANTHER" id="PTHR14159:SF0">
    <property type="entry name" value="ATAXIN-3-RELATED"/>
    <property type="match status" value="1"/>
</dbReference>
<evidence type="ECO:0000256" key="17">
    <source>
        <dbReference type="ARBA" id="ARBA00082365"/>
    </source>
</evidence>
<comment type="caution">
    <text evidence="19">Lacks conserved residue(s) required for the propagation of feature annotation.</text>
</comment>
<evidence type="ECO:0000256" key="5">
    <source>
        <dbReference type="ARBA" id="ARBA00022490"/>
    </source>
</evidence>
<dbReference type="RefSeq" id="XP_002954965.1">
    <property type="nucleotide sequence ID" value="XM_002954919.1"/>
</dbReference>
<dbReference type="EMBL" id="GL378368">
    <property type="protein sequence ID" value="EFJ43953.1"/>
    <property type="molecule type" value="Genomic_DNA"/>
</dbReference>
<dbReference type="GO" id="GO:0004843">
    <property type="term" value="F:cysteine-type deubiquitinase activity"/>
    <property type="evidence" value="ECO:0007669"/>
    <property type="project" value="UniProtKB-EC"/>
</dbReference>
<sequence length="496" mass="53178">MLYHEKQVAALCGVHCLNTLLQGPYFNEIDLAQIAQGLDELERALVGDGALGEGSGNVAMDGMFSIQVLSRALESWGLQVVSLESEEARQYKAAPTTATAFICNLHEHWFTLRRVAGEEWWNFNSLWVRQRRAGQGRAGSEIIAAATACFWPLSIFYLQAFLDTLREEGWTIFVPGSLDQLPNTTGRWWIAEEPTRATTSIYDLDYTVGRESRGPKPKHSARVGSTQHKSARAANDEAERARKRGRLANALEGAFAQAERQGGQLQLRSRVGGPAGSRGDGADGGIDDDDDDEDLAAAIAASLQSSHHTSHAAAAQQQQQQQERQRLQGVSHAPPAGGGDGGGRDVYGEMYDDEYDDDPELAAAIAASLAESSGLSPPAQASEVPPGVAAAAAGRGAHQQQQQGGEVAEEGEEDVLGPEPEAEGEAVIELAFSRRFSLTSPSAALFAYTGPLLGLQPARVALSTAFPKKDLERSRTITLGDLGLTHRTMLVAEPKK</sequence>
<feature type="region of interest" description="Disordered" evidence="20">
    <location>
        <begin position="374"/>
        <end position="423"/>
    </location>
</feature>
<dbReference type="STRING" id="3068.D8U8N8"/>
<keyword evidence="6" id="KW-0645">Protease</keyword>
<dbReference type="CDD" id="cd01767">
    <property type="entry name" value="UBX"/>
    <property type="match status" value="1"/>
</dbReference>
<comment type="catalytic activity">
    <reaction evidence="1">
        <text>Thiol-dependent hydrolysis of ester, thioester, amide, peptide and isopeptide bonds formed by the C-terminal Gly of ubiquitin (a 76-residue protein attached to proteins as an intracellular targeting signal).</text>
        <dbReference type="EC" id="3.4.19.12"/>
    </reaction>
</comment>
<keyword evidence="8" id="KW-0833">Ubl conjugation pathway</keyword>
<evidence type="ECO:0000256" key="18">
    <source>
        <dbReference type="PIRSR" id="PIRSR633865-1"/>
    </source>
</evidence>